<feature type="region of interest" description="Disordered" evidence="1">
    <location>
        <begin position="472"/>
        <end position="491"/>
    </location>
</feature>
<feature type="region of interest" description="Disordered" evidence="1">
    <location>
        <begin position="420"/>
        <end position="462"/>
    </location>
</feature>
<dbReference type="EMBL" id="BK032823">
    <property type="protein sequence ID" value="DAF62439.1"/>
    <property type="molecule type" value="Genomic_DNA"/>
</dbReference>
<feature type="region of interest" description="Disordered" evidence="1">
    <location>
        <begin position="337"/>
        <end position="360"/>
    </location>
</feature>
<evidence type="ECO:0000313" key="2">
    <source>
        <dbReference type="EMBL" id="DAF62439.1"/>
    </source>
</evidence>
<evidence type="ECO:0000256" key="1">
    <source>
        <dbReference type="SAM" id="MobiDB-lite"/>
    </source>
</evidence>
<protein>
    <submittedName>
        <fullName evidence="2">Uncharacterized protein</fullName>
    </submittedName>
</protein>
<sequence length="751" mass="86441">MNIKERNAIIRQSQDAARFANFDPDVFKFTEENWDNMTKPPLTTYVPLPIIDQLRSIVNNVKLMNNPTKKYDLVNKLFATIGLKPLASGTNRRTFYCTYDPTVVIKIASDRVGKMDNISEFTLQKLIKPFCTKSFDVTSDGVVALVERVETMKEKDFKQVYASDVFDFTFEILRRGYVMEDIGGNFYKNWGIRFGFGPVILDYPYVFELDWAKLRCSHRDIHTGIYCDGYLDYDYNKGMSEIICTKCGTRYTAKYLARRIDAKDVLERIDRKRDNEMALLDTNFKVVIKRGDQIVKRCYKETDTIVDPKTKLGGKKEYNQEPKLKFDEPRVPKYTVKRKIEDNEAPQDNHNHGNKKRYPNFTDQPLFTDNFIFYPKNLKNDIIFFLKKMEEKYGSEDAVRLASIIGTVYNPMNPDYVLPERETEEKEEVKEDPKSEAPVDEANYSYDGGEFETKEPKPLEDEKEELIKRIEEAEKEETNPQPSFPTAPKTYEDVKSMSIEDIITESISKDELNLFKENNAPKENLFPVKPMSKEEEEAAKLSSSTENVITGIVGSSLVDTLKERQLAEALKDTVINTFDKKFVPDVDVDTAIRKLDNEITEMIKDDIKTISGTTDGLEVNIAKTVDNRNNECFNVTVKNFTSPVFECVIYPAAKEAVVEKESDNEGGEKAMEKAIFNFLNAKVDEIEHDYSSKEEAKTSIATALYGAFKDEFKDKFTPARMMDICKEYVDNYVSFDSNEDEEETHTAADEL</sequence>
<organism evidence="2">
    <name type="scientific">Myoviridae sp. ctIty1</name>
    <dbReference type="NCBI Taxonomy" id="2827673"/>
    <lineage>
        <taxon>Viruses</taxon>
        <taxon>Duplodnaviria</taxon>
        <taxon>Heunggongvirae</taxon>
        <taxon>Uroviricota</taxon>
        <taxon>Caudoviricetes</taxon>
    </lineage>
</organism>
<reference evidence="2" key="1">
    <citation type="journal article" date="2021" name="Proc. Natl. Acad. Sci. U.S.A.">
        <title>A Catalog of Tens of Thousands of Viruses from Human Metagenomes Reveals Hidden Associations with Chronic Diseases.</title>
        <authorList>
            <person name="Tisza M.J."/>
            <person name="Buck C.B."/>
        </authorList>
    </citation>
    <scope>NUCLEOTIDE SEQUENCE</scope>
    <source>
        <strain evidence="2">CtIty1</strain>
    </source>
</reference>
<feature type="compositionally biased region" description="Basic and acidic residues" evidence="1">
    <location>
        <begin position="338"/>
        <end position="351"/>
    </location>
</feature>
<feature type="compositionally biased region" description="Basic and acidic residues" evidence="1">
    <location>
        <begin position="451"/>
        <end position="462"/>
    </location>
</feature>
<accession>A0A8S5THH0</accession>
<proteinExistence type="predicted"/>
<feature type="compositionally biased region" description="Basic and acidic residues" evidence="1">
    <location>
        <begin position="420"/>
        <end position="437"/>
    </location>
</feature>
<name>A0A8S5THH0_9CAUD</name>